<proteinExistence type="inferred from homology"/>
<evidence type="ECO:0000256" key="7">
    <source>
        <dbReference type="ARBA" id="ARBA00023277"/>
    </source>
</evidence>
<evidence type="ECO:0000256" key="9">
    <source>
        <dbReference type="RuleBase" id="RU367147"/>
    </source>
</evidence>
<keyword evidence="3 9" id="KW-0964">Secreted</keyword>
<comment type="subcellular location">
    <subcellularLocation>
        <location evidence="1 9">Secreted</location>
    </subcellularLocation>
</comment>
<comment type="similarity">
    <text evidence="9">Belongs to the carbohydrate esterase 1 (CE1) family.</text>
</comment>
<dbReference type="EC" id="3.1.1.-" evidence="9"/>
<dbReference type="EMBL" id="ML978978">
    <property type="protein sequence ID" value="KAF1926314.1"/>
    <property type="molecule type" value="Genomic_DNA"/>
</dbReference>
<protein>
    <recommendedName>
        <fullName evidence="9">Carboxylic ester hydrolase</fullName>
        <ecNumber evidence="9">3.1.1.-</ecNumber>
    </recommendedName>
</protein>
<dbReference type="GO" id="GO:0005576">
    <property type="term" value="C:extracellular region"/>
    <property type="evidence" value="ECO:0007669"/>
    <property type="project" value="UniProtKB-SubCell"/>
</dbReference>
<feature type="chain" id="PRO_5029035508" description="Carboxylic ester hydrolase" evidence="9">
    <location>
        <begin position="17"/>
        <end position="301"/>
    </location>
</feature>
<evidence type="ECO:0000256" key="8">
    <source>
        <dbReference type="ARBA" id="ARBA00023326"/>
    </source>
</evidence>
<dbReference type="InterPro" id="IPR029058">
    <property type="entry name" value="AB_hydrolase_fold"/>
</dbReference>
<dbReference type="GO" id="GO:0045493">
    <property type="term" value="P:xylan catabolic process"/>
    <property type="evidence" value="ECO:0007669"/>
    <property type="project" value="UniProtKB-UniRule"/>
</dbReference>
<evidence type="ECO:0000256" key="5">
    <source>
        <dbReference type="ARBA" id="ARBA00022801"/>
    </source>
</evidence>
<dbReference type="RefSeq" id="XP_033446566.1">
    <property type="nucleotide sequence ID" value="XM_033593331.1"/>
</dbReference>
<feature type="signal peptide" evidence="9">
    <location>
        <begin position="1"/>
        <end position="16"/>
    </location>
</feature>
<organism evidence="10 11">
    <name type="scientific">Didymella exigua CBS 183.55</name>
    <dbReference type="NCBI Taxonomy" id="1150837"/>
    <lineage>
        <taxon>Eukaryota</taxon>
        <taxon>Fungi</taxon>
        <taxon>Dikarya</taxon>
        <taxon>Ascomycota</taxon>
        <taxon>Pezizomycotina</taxon>
        <taxon>Dothideomycetes</taxon>
        <taxon>Pleosporomycetidae</taxon>
        <taxon>Pleosporales</taxon>
        <taxon>Pleosporineae</taxon>
        <taxon>Didymellaceae</taxon>
        <taxon>Didymella</taxon>
    </lineage>
</organism>
<keyword evidence="8 9" id="KW-0624">Polysaccharide degradation</keyword>
<dbReference type="GeneID" id="54350999"/>
<dbReference type="PANTHER" id="PTHR43037">
    <property type="entry name" value="UNNAMED PRODUCT-RELATED"/>
    <property type="match status" value="1"/>
</dbReference>
<evidence type="ECO:0000256" key="4">
    <source>
        <dbReference type="ARBA" id="ARBA00022729"/>
    </source>
</evidence>
<accession>A0A6A5RGV5</accession>
<dbReference type="Gene3D" id="3.40.50.1820">
    <property type="entry name" value="alpha/beta hydrolase"/>
    <property type="match status" value="1"/>
</dbReference>
<dbReference type="AlphaFoldDB" id="A0A6A5RGV5"/>
<reference evidence="10" key="1">
    <citation type="journal article" date="2020" name="Stud. Mycol.">
        <title>101 Dothideomycetes genomes: a test case for predicting lifestyles and emergence of pathogens.</title>
        <authorList>
            <person name="Haridas S."/>
            <person name="Albert R."/>
            <person name="Binder M."/>
            <person name="Bloem J."/>
            <person name="Labutti K."/>
            <person name="Salamov A."/>
            <person name="Andreopoulos B."/>
            <person name="Baker S."/>
            <person name="Barry K."/>
            <person name="Bills G."/>
            <person name="Bluhm B."/>
            <person name="Cannon C."/>
            <person name="Castanera R."/>
            <person name="Culley D."/>
            <person name="Daum C."/>
            <person name="Ezra D."/>
            <person name="Gonzalez J."/>
            <person name="Henrissat B."/>
            <person name="Kuo A."/>
            <person name="Liang C."/>
            <person name="Lipzen A."/>
            <person name="Lutzoni F."/>
            <person name="Magnuson J."/>
            <person name="Mondo S."/>
            <person name="Nolan M."/>
            <person name="Ohm R."/>
            <person name="Pangilinan J."/>
            <person name="Park H.-J."/>
            <person name="Ramirez L."/>
            <person name="Alfaro M."/>
            <person name="Sun H."/>
            <person name="Tritt A."/>
            <person name="Yoshinaga Y."/>
            <person name="Zwiers L.-H."/>
            <person name="Turgeon B."/>
            <person name="Goodwin S."/>
            <person name="Spatafora J."/>
            <person name="Crous P."/>
            <person name="Grigoriev I."/>
        </authorList>
    </citation>
    <scope>NUCLEOTIDE SEQUENCE</scope>
    <source>
        <strain evidence="10">CBS 183.55</strain>
    </source>
</reference>
<dbReference type="SUPFAM" id="SSF53474">
    <property type="entry name" value="alpha/beta-Hydrolases"/>
    <property type="match status" value="2"/>
</dbReference>
<evidence type="ECO:0000313" key="11">
    <source>
        <dbReference type="Proteomes" id="UP000800082"/>
    </source>
</evidence>
<evidence type="ECO:0000256" key="6">
    <source>
        <dbReference type="ARBA" id="ARBA00023180"/>
    </source>
</evidence>
<name>A0A6A5RGV5_9PLEO</name>
<sequence>MRLLTLLTTCLSVAAAATLGKRAPTPGQLSQVTSFGNATTAAGFYIYVPKNLAASPGVIVAVHYCTGSAQAYYNGSPYAALAEQYGFIVIYPSSPHSGTCWDVSSKATLTHNGGGDSNTIANMATWTVSQYNADASKVFVTGSSSGAMMTNVLAATYPDIFKAAIVYSGVPAGCFVSASGAVDAWNSTCAQGNSIATPEAWTDVVKNMYLNYTGARPKMQIYHGSADTILLPQNYQETMKQWSGVFGYNYSQPQSTTLNNPQSGYTKTVYGESVQGIYAENVGHTVPIRGTDDMEFFGFAS</sequence>
<keyword evidence="5 9" id="KW-0378">Hydrolase</keyword>
<keyword evidence="11" id="KW-1185">Reference proteome</keyword>
<dbReference type="Proteomes" id="UP000800082">
    <property type="component" value="Unassembled WGS sequence"/>
</dbReference>
<gene>
    <name evidence="10" type="ORF">M421DRAFT_423006</name>
</gene>
<dbReference type="NCBIfam" id="TIGR01840">
    <property type="entry name" value="esterase_phb"/>
    <property type="match status" value="1"/>
</dbReference>
<dbReference type="InterPro" id="IPR010126">
    <property type="entry name" value="Esterase_phb"/>
</dbReference>
<dbReference type="GO" id="GO:0052689">
    <property type="term" value="F:carboxylic ester hydrolase activity"/>
    <property type="evidence" value="ECO:0007669"/>
    <property type="project" value="UniProtKB-KW"/>
</dbReference>
<evidence type="ECO:0000256" key="1">
    <source>
        <dbReference type="ARBA" id="ARBA00004613"/>
    </source>
</evidence>
<comment type="function">
    <text evidence="9">Esterase involved in the hydrolysis of xylan, a major structural heterogeneous polysaccharide found in plant biomass representing the second most abundant polysaccharide in the biosphere, after cellulose.</text>
</comment>
<dbReference type="Pfam" id="PF10503">
    <property type="entry name" value="Esterase_PHB"/>
    <property type="match status" value="1"/>
</dbReference>
<keyword evidence="2 9" id="KW-0719">Serine esterase</keyword>
<keyword evidence="6" id="KW-0325">Glycoprotein</keyword>
<evidence type="ECO:0000256" key="2">
    <source>
        <dbReference type="ARBA" id="ARBA00022487"/>
    </source>
</evidence>
<evidence type="ECO:0000256" key="3">
    <source>
        <dbReference type="ARBA" id="ARBA00022525"/>
    </source>
</evidence>
<keyword evidence="7 9" id="KW-0119">Carbohydrate metabolism</keyword>
<dbReference type="OrthoDB" id="2425929at2759"/>
<dbReference type="InterPro" id="IPR050955">
    <property type="entry name" value="Plant_Biomass_Hydrol_Est"/>
</dbReference>
<evidence type="ECO:0000313" key="10">
    <source>
        <dbReference type="EMBL" id="KAF1926314.1"/>
    </source>
</evidence>
<keyword evidence="4 9" id="KW-0732">Signal</keyword>
<dbReference type="PANTHER" id="PTHR43037:SF3">
    <property type="entry name" value="FERULOYL ESTERASE B"/>
    <property type="match status" value="1"/>
</dbReference>